<proteinExistence type="predicted"/>
<accession>A0A0C9TX10</accession>
<feature type="domain" description="Tetrapyrrole biosynthesis uroporphyrinogen III synthase" evidence="2">
    <location>
        <begin position="24"/>
        <end position="279"/>
    </location>
</feature>
<protein>
    <recommendedName>
        <fullName evidence="2">Tetrapyrrole biosynthesis uroporphyrinogen III synthase domain-containing protein</fullName>
    </recommendedName>
</protein>
<dbReference type="EMBL" id="KN837194">
    <property type="protein sequence ID" value="KIJ34923.1"/>
    <property type="molecule type" value="Genomic_DNA"/>
</dbReference>
<dbReference type="InterPro" id="IPR036108">
    <property type="entry name" value="4pyrrol_syn_uPrphyn_synt_sf"/>
</dbReference>
<gene>
    <name evidence="3" type="ORF">M422DRAFT_181486</name>
</gene>
<dbReference type="AlphaFoldDB" id="A0A0C9TX10"/>
<feature type="region of interest" description="Disordered" evidence="1">
    <location>
        <begin position="268"/>
        <end position="294"/>
    </location>
</feature>
<evidence type="ECO:0000313" key="4">
    <source>
        <dbReference type="Proteomes" id="UP000054279"/>
    </source>
</evidence>
<evidence type="ECO:0000313" key="3">
    <source>
        <dbReference type="EMBL" id="KIJ34923.1"/>
    </source>
</evidence>
<evidence type="ECO:0000256" key="1">
    <source>
        <dbReference type="SAM" id="MobiDB-lite"/>
    </source>
</evidence>
<dbReference type="PANTHER" id="PTHR12390:SF0">
    <property type="entry name" value="UROPORPHYRINOGEN-III SYNTHASE"/>
    <property type="match status" value="1"/>
</dbReference>
<dbReference type="Pfam" id="PF02602">
    <property type="entry name" value="HEM4"/>
    <property type="match status" value="1"/>
</dbReference>
<dbReference type="InterPro" id="IPR039793">
    <property type="entry name" value="UROS/Hem4"/>
</dbReference>
<name>A0A0C9TX10_SPHS4</name>
<dbReference type="PANTHER" id="PTHR12390">
    <property type="entry name" value="UROPORPHYRINOGEN III SYNTHASE"/>
    <property type="match status" value="1"/>
</dbReference>
<dbReference type="GO" id="GO:0005829">
    <property type="term" value="C:cytosol"/>
    <property type="evidence" value="ECO:0007669"/>
    <property type="project" value="TreeGrafter"/>
</dbReference>
<dbReference type="HOGENOM" id="CLU_051874_0_1_1"/>
<dbReference type="InterPro" id="IPR003754">
    <property type="entry name" value="4pyrrol_synth_uPrphyn_synth"/>
</dbReference>
<sequence length="294" mass="32235">MSRAVILFKSPPRNPDNDPYILSLTAAEYTPYFVEVLDFTFANEDSLVNVLQAGPEQDALDGVAITSSRGAEAWIHALNNSSEVGDWSQIPFYVVGEATARPLRQMTRSHPTKFSESLILGAAQTGKAESLAQFILDDLPARRRGKKLLYLTGDKNRDTFHRILTENGVNIQSLMVYGTMAAKNLGQKVFDVVQEIRKLHASISTWLVFFAPSSSGYVLPHLAEYFALPSLETSTDSLQTTLSPSKLAAIGTTTSDYLRSERKLRISAVPSQPTPEKLTAALCESDRGNNLPGP</sequence>
<dbReference type="SUPFAM" id="SSF69618">
    <property type="entry name" value="HemD-like"/>
    <property type="match status" value="1"/>
</dbReference>
<evidence type="ECO:0000259" key="2">
    <source>
        <dbReference type="Pfam" id="PF02602"/>
    </source>
</evidence>
<dbReference type="UniPathway" id="UPA00251">
    <property type="reaction ID" value="UER00320"/>
</dbReference>
<dbReference type="GO" id="GO:0006780">
    <property type="term" value="P:uroporphyrinogen III biosynthetic process"/>
    <property type="evidence" value="ECO:0007669"/>
    <property type="project" value="InterPro"/>
</dbReference>
<dbReference type="CDD" id="cd06578">
    <property type="entry name" value="HemD"/>
    <property type="match status" value="1"/>
</dbReference>
<dbReference type="Gene3D" id="3.40.50.10090">
    <property type="match status" value="2"/>
</dbReference>
<dbReference type="OrthoDB" id="5595751at2759"/>
<dbReference type="GO" id="GO:0004852">
    <property type="term" value="F:uroporphyrinogen-III synthase activity"/>
    <property type="evidence" value="ECO:0007669"/>
    <property type="project" value="InterPro"/>
</dbReference>
<dbReference type="GO" id="GO:0006782">
    <property type="term" value="P:protoporphyrinogen IX biosynthetic process"/>
    <property type="evidence" value="ECO:0007669"/>
    <property type="project" value="UniProtKB-UniPathway"/>
</dbReference>
<dbReference type="Proteomes" id="UP000054279">
    <property type="component" value="Unassembled WGS sequence"/>
</dbReference>
<keyword evidence="4" id="KW-1185">Reference proteome</keyword>
<organism evidence="3 4">
    <name type="scientific">Sphaerobolus stellatus (strain SS14)</name>
    <dbReference type="NCBI Taxonomy" id="990650"/>
    <lineage>
        <taxon>Eukaryota</taxon>
        <taxon>Fungi</taxon>
        <taxon>Dikarya</taxon>
        <taxon>Basidiomycota</taxon>
        <taxon>Agaricomycotina</taxon>
        <taxon>Agaricomycetes</taxon>
        <taxon>Phallomycetidae</taxon>
        <taxon>Geastrales</taxon>
        <taxon>Sphaerobolaceae</taxon>
        <taxon>Sphaerobolus</taxon>
    </lineage>
</organism>
<reference evidence="3 4" key="1">
    <citation type="submission" date="2014-06" db="EMBL/GenBank/DDBJ databases">
        <title>Evolutionary Origins and Diversification of the Mycorrhizal Mutualists.</title>
        <authorList>
            <consortium name="DOE Joint Genome Institute"/>
            <consortium name="Mycorrhizal Genomics Consortium"/>
            <person name="Kohler A."/>
            <person name="Kuo A."/>
            <person name="Nagy L.G."/>
            <person name="Floudas D."/>
            <person name="Copeland A."/>
            <person name="Barry K.W."/>
            <person name="Cichocki N."/>
            <person name="Veneault-Fourrey C."/>
            <person name="LaButti K."/>
            <person name="Lindquist E.A."/>
            <person name="Lipzen A."/>
            <person name="Lundell T."/>
            <person name="Morin E."/>
            <person name="Murat C."/>
            <person name="Riley R."/>
            <person name="Ohm R."/>
            <person name="Sun H."/>
            <person name="Tunlid A."/>
            <person name="Henrissat B."/>
            <person name="Grigoriev I.V."/>
            <person name="Hibbett D.S."/>
            <person name="Martin F."/>
        </authorList>
    </citation>
    <scope>NUCLEOTIDE SEQUENCE [LARGE SCALE GENOMIC DNA]</scope>
    <source>
        <strain evidence="3 4">SS14</strain>
    </source>
</reference>